<dbReference type="GO" id="GO:0005737">
    <property type="term" value="C:cytoplasm"/>
    <property type="evidence" value="ECO:0007669"/>
    <property type="project" value="InterPro"/>
</dbReference>
<organism evidence="8 9">
    <name type="scientific">Penicillium patulum</name>
    <name type="common">Penicillium griseofulvum</name>
    <dbReference type="NCBI Taxonomy" id="5078"/>
    <lineage>
        <taxon>Eukaryota</taxon>
        <taxon>Fungi</taxon>
        <taxon>Dikarya</taxon>
        <taxon>Ascomycota</taxon>
        <taxon>Pezizomycotina</taxon>
        <taxon>Eurotiomycetes</taxon>
        <taxon>Eurotiomycetidae</taxon>
        <taxon>Eurotiales</taxon>
        <taxon>Aspergillaceae</taxon>
        <taxon>Penicillium</taxon>
    </lineage>
</organism>
<gene>
    <name evidence="8" type="ORF">PGRI_037750</name>
</gene>
<dbReference type="Pfam" id="PF16016">
    <property type="entry name" value="VASt"/>
    <property type="match status" value="1"/>
</dbReference>
<evidence type="ECO:0000313" key="8">
    <source>
        <dbReference type="EMBL" id="KXG47029.1"/>
    </source>
</evidence>
<dbReference type="Gene3D" id="1.20.1270.60">
    <property type="entry name" value="Arfaptin homology (AH) domain/BAR domain"/>
    <property type="match status" value="1"/>
</dbReference>
<evidence type="ECO:0000313" key="9">
    <source>
        <dbReference type="Proteomes" id="UP000070168"/>
    </source>
</evidence>
<feature type="compositionally biased region" description="Basic and acidic residues" evidence="5">
    <location>
        <begin position="494"/>
        <end position="506"/>
    </location>
</feature>
<dbReference type="InterPro" id="IPR004148">
    <property type="entry name" value="BAR_dom"/>
</dbReference>
<protein>
    <recommendedName>
        <fullName evidence="10">Transcription factor SipA3</fullName>
    </recommendedName>
</protein>
<keyword evidence="3" id="KW-1133">Transmembrane helix</keyword>
<name>A0A135LDK0_PENPA</name>
<dbReference type="Proteomes" id="UP000070168">
    <property type="component" value="Unassembled WGS sequence"/>
</dbReference>
<evidence type="ECO:0000256" key="4">
    <source>
        <dbReference type="ARBA" id="ARBA00023136"/>
    </source>
</evidence>
<feature type="region of interest" description="Disordered" evidence="5">
    <location>
        <begin position="554"/>
        <end position="587"/>
    </location>
</feature>
<evidence type="ECO:0000259" key="6">
    <source>
        <dbReference type="PROSITE" id="PS50003"/>
    </source>
</evidence>
<dbReference type="SUPFAM" id="SSF103657">
    <property type="entry name" value="BAR/IMD domain-like"/>
    <property type="match status" value="1"/>
</dbReference>
<dbReference type="PROSITE" id="PS51778">
    <property type="entry name" value="VAST"/>
    <property type="match status" value="1"/>
</dbReference>
<dbReference type="OMA" id="TKVEWLW"/>
<evidence type="ECO:0000256" key="1">
    <source>
        <dbReference type="ARBA" id="ARBA00004370"/>
    </source>
</evidence>
<dbReference type="InterPro" id="IPR011993">
    <property type="entry name" value="PH-like_dom_sf"/>
</dbReference>
<dbReference type="GeneID" id="63706788"/>
<dbReference type="InterPro" id="IPR042067">
    <property type="entry name" value="Sip3_PH"/>
</dbReference>
<keyword evidence="2" id="KW-0812">Transmembrane</keyword>
<dbReference type="SMART" id="SM00233">
    <property type="entry name" value="PH"/>
    <property type="match status" value="1"/>
</dbReference>
<dbReference type="InterPro" id="IPR001849">
    <property type="entry name" value="PH_domain"/>
</dbReference>
<dbReference type="STRING" id="5078.A0A135LDK0"/>
<keyword evidence="9" id="KW-1185">Reference proteome</keyword>
<feature type="domain" description="VASt" evidence="7">
    <location>
        <begin position="934"/>
        <end position="1107"/>
    </location>
</feature>
<comment type="caution">
    <text evidence="8">The sequence shown here is derived from an EMBL/GenBank/DDBJ whole genome shotgun (WGS) entry which is preliminary data.</text>
</comment>
<sequence length="1399" mass="156754">MSTQTQTPLPQVGKLVSVVPVGLKEAALDSPTFRATTLHFSDQIDFIEKWLDGYAKAATKLSCELATMESVVNNFLSYSTHPLVVSEAVVDHDYTLLAMRRCGEGSKDLWGGLVKITRKMESLISEPIRDFINEDLRHFKEIRRNLENSQKSYDYLQARYASQSKSKEASALREEAFQLHEAHKAYLKAAMDYSVQGPQVRNALDRLLVKVSCDQWREFREFHNYNSGSYMKWSHEMDRIKGWLHEMEGSEKSSKRELLSTRKHIEEAAEIAARPSRELEDYNISTVPYLGSRPISTLNVCKEMRPEKQGWLYLRTLSGKPTRTVWVKRWAFLKNGIFGCLVQGSRTGGVEESERIGVLLCSVRPAFQEERRFCFQVKTKNNTILLQADNQKELMEWIGAFEAAKQKALENPASTDLSVSGKVTVQDPAFSISQPPAAEFAADPADSLTPNTHDEPGGGDRSMTLPVPDRDGTTMRNSTDIGSGRRPTGLDGEGSAREHAREHTSRLIQKLDLHRKSNNAAPLSPSIPGPAGGIASLISASHNILPYSATASLNANDENGKRGRCLSNVDEPGSSLAPGTLANPPAPTSMSKAAVVVSNERGIGLGVSDSTGGMPSGMMANLWGSSNWGFMNKLQREQHQIDGASDETSGGRSSSTLSDTSTHTIAAQPDAAGALEAPRQQSGPRHRQTVSLDGDDVKLTQVALGIGHEYPSYYPQQLRIQDAQFRLLFPDVKRSEALLLVFRATWSPNDQQEFPGRAYVTARNIYFYSHHFGLVLTTGVSLESIKEVTAAPGRDCDFLFLHTIPPLGSDTPGRVTIKTFLEPLRLLQKRLNFLIQGSIAVEQLSLESLIKALIKMDTGSPARNSSADSWEDLSSGLADIKQDGGRGTDLGLAKDIRLPIYVDKDLELDGGRTGRGRDAAKFRLPTQPVEYVPQGDLVLATEKILDISSKALFHILFGDKSAVWQLLLHERQAREIKQGPWASTESRHLRRDFHYKIGMTDILGNTHENAISDYQIIDVLNDHLCYVITDKKTPWHLPFRRSFRLVSKVVITFQAKSKSKLAVYTKVEWLWSPYGLKNIIDKKASDDLEQDSLDLVDLVSDQVRRLGAHSRTKKAITIFGHVGRQSQVSQFNGAGSNLKLDSRKPRKQRTMHELLLETFLSFLETSVSFLMMWAFDIVRWSWKTVSAHKIILVMLAISGILNGYYSSRDSWDWWHERHAGKFMARLGVQPNLVMSKAIYMRDIEDAVANSTIWAGTGNASDCFATFHEQTMRYSDMPLSLSTSSPRDALTKSAIRRFQQTRERLGMYRHNLLVALRIVNSIEKEVIQTEWERWLREETRRCRQVEVLLHGGAAQGDDAKAERIFAEHADNVKQWYEEYCSSCRKEQELVIFNDHGDLIP</sequence>
<keyword evidence="4" id="KW-0472">Membrane</keyword>
<dbReference type="RefSeq" id="XP_040645565.1">
    <property type="nucleotide sequence ID" value="XM_040791488.1"/>
</dbReference>
<dbReference type="CDD" id="cd07609">
    <property type="entry name" value="BAR_SIP3_fungi"/>
    <property type="match status" value="1"/>
</dbReference>
<dbReference type="CDD" id="cd13280">
    <property type="entry name" value="PH_SIP3"/>
    <property type="match status" value="1"/>
</dbReference>
<feature type="region of interest" description="Disordered" evidence="5">
    <location>
        <begin position="440"/>
        <end position="506"/>
    </location>
</feature>
<dbReference type="InterPro" id="IPR039463">
    <property type="entry name" value="Sip3/Lam1_BAR"/>
</dbReference>
<comment type="subcellular location">
    <subcellularLocation>
        <location evidence="1">Membrane</location>
    </subcellularLocation>
</comment>
<feature type="compositionally biased region" description="Low complexity" evidence="5">
    <location>
        <begin position="648"/>
        <end position="664"/>
    </location>
</feature>
<dbReference type="GO" id="GO:0016020">
    <property type="term" value="C:membrane"/>
    <property type="evidence" value="ECO:0007669"/>
    <property type="project" value="UniProtKB-SubCell"/>
</dbReference>
<dbReference type="InterPro" id="IPR031968">
    <property type="entry name" value="VASt"/>
</dbReference>
<dbReference type="FunFam" id="2.30.29.30:FF:000349">
    <property type="entry name" value="Transcription factor SipA3"/>
    <property type="match status" value="1"/>
</dbReference>
<reference evidence="8 9" key="1">
    <citation type="journal article" date="2016" name="BMC Genomics">
        <title>Genome sequencing and secondary metabolism of the postharvest pathogen Penicillium griseofulvum.</title>
        <authorList>
            <person name="Banani H."/>
            <person name="Marcet-Houben M."/>
            <person name="Ballester A.R."/>
            <person name="Abbruscato P."/>
            <person name="Gonzalez-Candelas L."/>
            <person name="Gabaldon T."/>
            <person name="Spadaro D."/>
        </authorList>
    </citation>
    <scope>NUCLEOTIDE SEQUENCE [LARGE SCALE GENOMIC DNA]</scope>
    <source>
        <strain evidence="8 9">PG3</strain>
    </source>
</reference>
<dbReference type="FunFam" id="1.20.1270.60:FF:000079">
    <property type="entry name" value="Transcription factor SipA3"/>
    <property type="match status" value="1"/>
</dbReference>
<evidence type="ECO:0000256" key="2">
    <source>
        <dbReference type="ARBA" id="ARBA00022692"/>
    </source>
</evidence>
<dbReference type="Gene3D" id="2.30.29.30">
    <property type="entry name" value="Pleckstrin-homology domain (PH domain)/Phosphotyrosine-binding domain (PTB)"/>
    <property type="match status" value="1"/>
</dbReference>
<dbReference type="InterPro" id="IPR027267">
    <property type="entry name" value="AH/BAR_dom_sf"/>
</dbReference>
<proteinExistence type="predicted"/>
<evidence type="ECO:0008006" key="10">
    <source>
        <dbReference type="Google" id="ProtNLM"/>
    </source>
</evidence>
<dbReference type="PROSITE" id="PS50003">
    <property type="entry name" value="PH_DOMAIN"/>
    <property type="match status" value="1"/>
</dbReference>
<accession>A0A135LDK0</accession>
<feature type="region of interest" description="Disordered" evidence="5">
    <location>
        <begin position="638"/>
        <end position="692"/>
    </location>
</feature>
<dbReference type="OrthoDB" id="10070851at2759"/>
<dbReference type="Pfam" id="PF00169">
    <property type="entry name" value="PH"/>
    <property type="match status" value="1"/>
</dbReference>
<dbReference type="EMBL" id="LHQR01000067">
    <property type="protein sequence ID" value="KXG47029.1"/>
    <property type="molecule type" value="Genomic_DNA"/>
</dbReference>
<evidence type="ECO:0000256" key="3">
    <source>
        <dbReference type="ARBA" id="ARBA00022989"/>
    </source>
</evidence>
<evidence type="ECO:0000259" key="7">
    <source>
        <dbReference type="PROSITE" id="PS51778"/>
    </source>
</evidence>
<evidence type="ECO:0000256" key="5">
    <source>
        <dbReference type="SAM" id="MobiDB-lite"/>
    </source>
</evidence>
<dbReference type="PANTHER" id="PTHR14248">
    <property type="entry name" value="CYCLIN Y, ISOFORM A"/>
    <property type="match status" value="1"/>
</dbReference>
<dbReference type="SUPFAM" id="SSF50729">
    <property type="entry name" value="PH domain-like"/>
    <property type="match status" value="1"/>
</dbReference>
<dbReference type="Pfam" id="PF16746">
    <property type="entry name" value="BAR_3"/>
    <property type="match status" value="1"/>
</dbReference>
<feature type="domain" description="PH" evidence="6">
    <location>
        <begin position="305"/>
        <end position="406"/>
    </location>
</feature>